<dbReference type="InterPro" id="IPR039672">
    <property type="entry name" value="MFS_2"/>
</dbReference>
<keyword evidence="1" id="KW-0472">Membrane</keyword>
<dbReference type="CDD" id="cd17332">
    <property type="entry name" value="MFS_MelB_like"/>
    <property type="match status" value="1"/>
</dbReference>
<feature type="transmembrane region" description="Helical" evidence="1">
    <location>
        <begin position="342"/>
        <end position="364"/>
    </location>
</feature>
<dbReference type="Proteomes" id="UP001060164">
    <property type="component" value="Chromosome"/>
</dbReference>
<organism evidence="2 3">
    <name type="scientific">Ruminococcus gauvreauii</name>
    <dbReference type="NCBI Taxonomy" id="438033"/>
    <lineage>
        <taxon>Bacteria</taxon>
        <taxon>Bacillati</taxon>
        <taxon>Bacillota</taxon>
        <taxon>Clostridia</taxon>
        <taxon>Eubacteriales</taxon>
        <taxon>Oscillospiraceae</taxon>
        <taxon>Ruminococcus</taxon>
    </lineage>
</organism>
<keyword evidence="3" id="KW-1185">Reference proteome</keyword>
<feature type="transmembrane region" description="Helical" evidence="1">
    <location>
        <begin position="319"/>
        <end position="336"/>
    </location>
</feature>
<name>A0ABY5VDY5_9FIRM</name>
<dbReference type="InterPro" id="IPR036259">
    <property type="entry name" value="MFS_trans_sf"/>
</dbReference>
<dbReference type="NCBIfam" id="TIGR00792">
    <property type="entry name" value="gph"/>
    <property type="match status" value="1"/>
</dbReference>
<evidence type="ECO:0000313" key="3">
    <source>
        <dbReference type="Proteomes" id="UP001060164"/>
    </source>
</evidence>
<feature type="transmembrane region" description="Helical" evidence="1">
    <location>
        <begin position="61"/>
        <end position="80"/>
    </location>
</feature>
<feature type="transmembrane region" description="Helical" evidence="1">
    <location>
        <begin position="128"/>
        <end position="146"/>
    </location>
</feature>
<feature type="transmembrane region" description="Helical" evidence="1">
    <location>
        <begin position="167"/>
        <end position="190"/>
    </location>
</feature>
<feature type="transmembrane region" description="Helical" evidence="1">
    <location>
        <begin position="101"/>
        <end position="122"/>
    </location>
</feature>
<dbReference type="RefSeq" id="WP_049898495.1">
    <property type="nucleotide sequence ID" value="NZ_CABLBR010000050.1"/>
</dbReference>
<dbReference type="SUPFAM" id="SSF103473">
    <property type="entry name" value="MFS general substrate transporter"/>
    <property type="match status" value="1"/>
</dbReference>
<protein>
    <submittedName>
        <fullName evidence="2">Glycoside-pentoside-hexuronide (GPH):cation symporter</fullName>
    </submittedName>
</protein>
<dbReference type="PANTHER" id="PTHR11328:SF24">
    <property type="entry name" value="MAJOR FACILITATOR SUPERFAMILY (MFS) PROFILE DOMAIN-CONTAINING PROTEIN"/>
    <property type="match status" value="1"/>
</dbReference>
<gene>
    <name evidence="2" type="ORF">NQ502_14420</name>
</gene>
<keyword evidence="1" id="KW-0812">Transmembrane</keyword>
<feature type="transmembrane region" description="Helical" evidence="1">
    <location>
        <begin position="432"/>
        <end position="453"/>
    </location>
</feature>
<evidence type="ECO:0000313" key="2">
    <source>
        <dbReference type="EMBL" id="UWP58562.1"/>
    </source>
</evidence>
<reference evidence="2" key="1">
    <citation type="journal article" date="2022" name="Cell">
        <title>Design, construction, and in vivo augmentation of a complex gut microbiome.</title>
        <authorList>
            <person name="Cheng A.G."/>
            <person name="Ho P.Y."/>
            <person name="Aranda-Diaz A."/>
            <person name="Jain S."/>
            <person name="Yu F.B."/>
            <person name="Meng X."/>
            <person name="Wang M."/>
            <person name="Iakiviak M."/>
            <person name="Nagashima K."/>
            <person name="Zhao A."/>
            <person name="Murugkar P."/>
            <person name="Patil A."/>
            <person name="Atabakhsh K."/>
            <person name="Weakley A."/>
            <person name="Yan J."/>
            <person name="Brumbaugh A.R."/>
            <person name="Higginbottom S."/>
            <person name="Dimas A."/>
            <person name="Shiver A.L."/>
            <person name="Deutschbauer A."/>
            <person name="Neff N."/>
            <person name="Sonnenburg J.L."/>
            <person name="Huang K.C."/>
            <person name="Fischbach M.A."/>
        </authorList>
    </citation>
    <scope>NUCLEOTIDE SEQUENCE</scope>
    <source>
        <strain evidence="2">DSM 19829</strain>
    </source>
</reference>
<proteinExistence type="predicted"/>
<feature type="transmembrane region" description="Helical" evidence="1">
    <location>
        <begin position="254"/>
        <end position="272"/>
    </location>
</feature>
<feature type="transmembrane region" description="Helical" evidence="1">
    <location>
        <begin position="292"/>
        <end position="312"/>
    </location>
</feature>
<feature type="transmembrane region" description="Helical" evidence="1">
    <location>
        <begin position="35"/>
        <end position="55"/>
    </location>
</feature>
<dbReference type="InterPro" id="IPR001927">
    <property type="entry name" value="Na/Gal_symport"/>
</dbReference>
<accession>A0ABY5VDY5</accession>
<keyword evidence="1" id="KW-1133">Transmembrane helix</keyword>
<dbReference type="Gene3D" id="1.20.1250.20">
    <property type="entry name" value="MFS general substrate transporter like domains"/>
    <property type="match status" value="2"/>
</dbReference>
<feature type="transmembrane region" description="Helical" evidence="1">
    <location>
        <begin position="202"/>
        <end position="223"/>
    </location>
</feature>
<dbReference type="PANTHER" id="PTHR11328">
    <property type="entry name" value="MAJOR FACILITATOR SUPERFAMILY DOMAIN-CONTAINING PROTEIN"/>
    <property type="match status" value="1"/>
</dbReference>
<dbReference type="Pfam" id="PF13347">
    <property type="entry name" value="MFS_2"/>
    <property type="match status" value="1"/>
</dbReference>
<sequence>MKRDMIKVGFGKKHFANEDDEYAEVSWKEKLSFCFGDPALTIVYTLTTTLLIYYYTNVIGISAGIVGIIMLISRIFDGFSDFIMGMIIDRTHSEYGKARIWILRLAIPYAVMAVLLFTVPPVGVTGQTIYIFLTYNLMNTVIYTGISQPFHTLGSNMTRNRNERETICNIRMALSITGSMIITALTLPLINKVAALTGNEQMAWILVTAAYALLSVLILFNTFSSTRERVRISEKAEDKISAGKALKLLVKNRYFLISLGLMLFYTVYQIIIGTDLTYYCQYILGNVDLVMPISLAEKIPMVIVILCLPVLLPRFGKRNLIVGGCILGIIGQIIFIGNYTSVPLAIITAAMRGVGMSFFYGVSFSLPSDAIEYGQWKLGARVEGLMFASMSVGQKFGSGITSAVLGMYFAKAGYDGTMAVQNAAANAAISNAYLYVPIAVWVIMLVIACFYGLDKNYNRMMSELAEREAQGRI</sequence>
<feature type="transmembrane region" description="Helical" evidence="1">
    <location>
        <begin position="385"/>
        <end position="410"/>
    </location>
</feature>
<evidence type="ECO:0000256" key="1">
    <source>
        <dbReference type="SAM" id="Phobius"/>
    </source>
</evidence>
<dbReference type="EMBL" id="CP102290">
    <property type="protein sequence ID" value="UWP58562.1"/>
    <property type="molecule type" value="Genomic_DNA"/>
</dbReference>